<sequence>MHYVRIFNDEAGESHFEDVHLAEVVSPPEQGVAELTLSDPVAVDRAIFVSLPGDAQAPDWHTAPRRQFVVVLDGGVRIEVSDGEVRDLPPGSVVLVEDTIGRGHVTEYVAGPRRVMLIPLEADQ</sequence>
<gene>
    <name evidence="1" type="ORF">UFOPK2242_01725</name>
</gene>
<name>A0A6J6MR66_9ZZZZ</name>
<dbReference type="Gene3D" id="2.60.120.10">
    <property type="entry name" value="Jelly Rolls"/>
    <property type="match status" value="1"/>
</dbReference>
<dbReference type="AlphaFoldDB" id="A0A6J6MR66"/>
<dbReference type="EMBL" id="CAEZWM010000313">
    <property type="protein sequence ID" value="CAB4675488.1"/>
    <property type="molecule type" value="Genomic_DNA"/>
</dbReference>
<protein>
    <submittedName>
        <fullName evidence="1">Unannotated protein</fullName>
    </submittedName>
</protein>
<dbReference type="InterPro" id="IPR014710">
    <property type="entry name" value="RmlC-like_jellyroll"/>
</dbReference>
<dbReference type="SUPFAM" id="SSF51182">
    <property type="entry name" value="RmlC-like cupins"/>
    <property type="match status" value="1"/>
</dbReference>
<proteinExistence type="predicted"/>
<evidence type="ECO:0000313" key="1">
    <source>
        <dbReference type="EMBL" id="CAB4675488.1"/>
    </source>
</evidence>
<accession>A0A6J6MR66</accession>
<organism evidence="1">
    <name type="scientific">freshwater metagenome</name>
    <dbReference type="NCBI Taxonomy" id="449393"/>
    <lineage>
        <taxon>unclassified sequences</taxon>
        <taxon>metagenomes</taxon>
        <taxon>ecological metagenomes</taxon>
    </lineage>
</organism>
<dbReference type="InterPro" id="IPR011051">
    <property type="entry name" value="RmlC_Cupin_sf"/>
</dbReference>
<reference evidence="1" key="1">
    <citation type="submission" date="2020-05" db="EMBL/GenBank/DDBJ databases">
        <authorList>
            <person name="Chiriac C."/>
            <person name="Salcher M."/>
            <person name="Ghai R."/>
            <person name="Kavagutti S V."/>
        </authorList>
    </citation>
    <scope>NUCLEOTIDE SEQUENCE</scope>
</reference>